<dbReference type="AlphaFoldDB" id="A0A0N4ZE43"/>
<feature type="signal peptide" evidence="1">
    <location>
        <begin position="1"/>
        <end position="19"/>
    </location>
</feature>
<evidence type="ECO:0000313" key="3">
    <source>
        <dbReference type="WBParaSite" id="PTRK_0000587700.1"/>
    </source>
</evidence>
<reference evidence="3" key="1">
    <citation type="submission" date="2017-02" db="UniProtKB">
        <authorList>
            <consortium name="WormBaseParasite"/>
        </authorList>
    </citation>
    <scope>IDENTIFICATION</scope>
</reference>
<evidence type="ECO:0000256" key="1">
    <source>
        <dbReference type="SAM" id="SignalP"/>
    </source>
</evidence>
<organism evidence="2 3">
    <name type="scientific">Parastrongyloides trichosuri</name>
    <name type="common">Possum-specific nematode worm</name>
    <dbReference type="NCBI Taxonomy" id="131310"/>
    <lineage>
        <taxon>Eukaryota</taxon>
        <taxon>Metazoa</taxon>
        <taxon>Ecdysozoa</taxon>
        <taxon>Nematoda</taxon>
        <taxon>Chromadorea</taxon>
        <taxon>Rhabditida</taxon>
        <taxon>Tylenchina</taxon>
        <taxon>Panagrolaimomorpha</taxon>
        <taxon>Strongyloidoidea</taxon>
        <taxon>Strongyloididae</taxon>
        <taxon>Parastrongyloides</taxon>
    </lineage>
</organism>
<sequence length="266" mass="29970">MFSKLSIFVLSFITKVSYSCTVPAGSELIQNPTYTTYVDLPISWSWNENGTNIVKMNYRKSKNYMTQYDQYQKLNDAVQRIEDDVTVAVKQALTNMGISMNGASFQLDMKNTILPEMCLVTFQDIFSYCLQDSSQSEGTTTTSSGNVQTTTIDASTTTEISTTTVFVPRKKRSLSTQGSGLSCSQNFYVTEGSSIKYYIEDISTFNCQNFDGYTNLQPSPVKLVFTTTNTPLYFDFYYDLLGDKIRSILSQQGVQFTSPINRNTNF</sequence>
<evidence type="ECO:0000313" key="2">
    <source>
        <dbReference type="Proteomes" id="UP000038045"/>
    </source>
</evidence>
<keyword evidence="1" id="KW-0732">Signal</keyword>
<dbReference type="WBParaSite" id="PTRK_0000587700.1">
    <property type="protein sequence ID" value="PTRK_0000587700.1"/>
    <property type="gene ID" value="PTRK_0000587700"/>
</dbReference>
<proteinExistence type="predicted"/>
<dbReference type="Proteomes" id="UP000038045">
    <property type="component" value="Unplaced"/>
</dbReference>
<protein>
    <submittedName>
        <fullName evidence="3">CUB domain-containing protein</fullName>
    </submittedName>
</protein>
<accession>A0A0N4ZE43</accession>
<feature type="chain" id="PRO_5005891584" evidence="1">
    <location>
        <begin position="20"/>
        <end position="266"/>
    </location>
</feature>
<keyword evidence="2" id="KW-1185">Reference proteome</keyword>
<name>A0A0N4ZE43_PARTI</name>